<name>A0A919QJM6_9ACTN</name>
<accession>A0A919QJM6</accession>
<dbReference type="Pfam" id="PF14085">
    <property type="entry name" value="DUF4265"/>
    <property type="match status" value="1"/>
</dbReference>
<dbReference type="AlphaFoldDB" id="A0A919QJM6"/>
<evidence type="ECO:0000313" key="3">
    <source>
        <dbReference type="Proteomes" id="UP000640052"/>
    </source>
</evidence>
<dbReference type="EMBL" id="BOOA01000057">
    <property type="protein sequence ID" value="GIH27550.1"/>
    <property type="molecule type" value="Genomic_DNA"/>
</dbReference>
<keyword evidence="3" id="KW-1185">Reference proteome</keyword>
<dbReference type="Proteomes" id="UP000640052">
    <property type="component" value="Unassembled WGS sequence"/>
</dbReference>
<feature type="region of interest" description="Disordered" evidence="1">
    <location>
        <begin position="94"/>
        <end position="117"/>
    </location>
</feature>
<reference evidence="2" key="1">
    <citation type="submission" date="2021-01" db="EMBL/GenBank/DDBJ databases">
        <title>Whole genome shotgun sequence of Acrocarpospora phusangensis NBRC 108782.</title>
        <authorList>
            <person name="Komaki H."/>
            <person name="Tamura T."/>
        </authorList>
    </citation>
    <scope>NUCLEOTIDE SEQUENCE</scope>
    <source>
        <strain evidence="2">NBRC 108782</strain>
    </source>
</reference>
<dbReference type="InterPro" id="IPR025361">
    <property type="entry name" value="DUF4265"/>
</dbReference>
<proteinExistence type="predicted"/>
<evidence type="ECO:0000313" key="2">
    <source>
        <dbReference type="EMBL" id="GIH27550.1"/>
    </source>
</evidence>
<sequence length="139" mass="15234">MAEDRAKLDNIPWFARGVPWFARGIAMGDVVRTETDADGAIWAREPLERSENYTIRVVPSDGGKDGPQAVLDLFAPLEADGEGLEQFGPGDAQCPFHREPLRGAGPTGTGTDQRPMELRGGLYYRGLAGYRFPRNPLMS</sequence>
<comment type="caution">
    <text evidence="2">The sequence shown here is derived from an EMBL/GenBank/DDBJ whole genome shotgun (WGS) entry which is preliminary data.</text>
</comment>
<organism evidence="2 3">
    <name type="scientific">Acrocarpospora phusangensis</name>
    <dbReference type="NCBI Taxonomy" id="1070424"/>
    <lineage>
        <taxon>Bacteria</taxon>
        <taxon>Bacillati</taxon>
        <taxon>Actinomycetota</taxon>
        <taxon>Actinomycetes</taxon>
        <taxon>Streptosporangiales</taxon>
        <taxon>Streptosporangiaceae</taxon>
        <taxon>Acrocarpospora</taxon>
    </lineage>
</organism>
<evidence type="ECO:0000256" key="1">
    <source>
        <dbReference type="SAM" id="MobiDB-lite"/>
    </source>
</evidence>
<gene>
    <name evidence="2" type="ORF">Aph01nite_58600</name>
</gene>
<protein>
    <submittedName>
        <fullName evidence="2">Uncharacterized protein</fullName>
    </submittedName>
</protein>